<protein>
    <submittedName>
        <fullName evidence="1">Uncharacterized protein</fullName>
    </submittedName>
</protein>
<dbReference type="Proteomes" id="UP001210925">
    <property type="component" value="Unassembled WGS sequence"/>
</dbReference>
<accession>A0AAD5UCN7</accession>
<comment type="caution">
    <text evidence="1">The sequence shown here is derived from an EMBL/GenBank/DDBJ whole genome shotgun (WGS) entry which is preliminary data.</text>
</comment>
<gene>
    <name evidence="1" type="ORF">HK103_007075</name>
</gene>
<proteinExistence type="predicted"/>
<organism evidence="1 2">
    <name type="scientific">Boothiomyces macroporosus</name>
    <dbReference type="NCBI Taxonomy" id="261099"/>
    <lineage>
        <taxon>Eukaryota</taxon>
        <taxon>Fungi</taxon>
        <taxon>Fungi incertae sedis</taxon>
        <taxon>Chytridiomycota</taxon>
        <taxon>Chytridiomycota incertae sedis</taxon>
        <taxon>Chytridiomycetes</taxon>
        <taxon>Rhizophydiales</taxon>
        <taxon>Terramycetaceae</taxon>
        <taxon>Boothiomyces</taxon>
    </lineage>
</organism>
<sequence>MEHNPRTLEKYQAYYNSRIPLGIGEEYLDWKNVIHLFYGDPISRLTAGFRIDLKTLGDSHYTIGAALKCSQVIERTPNSCPSCPDILGVVHVREDEAAYYFKVDSNLFQGGETVKLTPQFEMQLTDEIYLWVDDNYILSVHDTKRSNYTNVYNRNDIFLPYDTSLIFKAIVKSETELEVVDFSEDVKFKVFYNRTDDIWQFFYTDPIASKQRIYEYRAVDLHPLGGNKFILNFNFSYARFIAPKFKGFVNHLRKEVIAGVEYHLF</sequence>
<dbReference type="AlphaFoldDB" id="A0AAD5UCN7"/>
<name>A0AAD5UCN7_9FUNG</name>
<evidence type="ECO:0000313" key="1">
    <source>
        <dbReference type="EMBL" id="KAJ3254590.1"/>
    </source>
</evidence>
<keyword evidence="2" id="KW-1185">Reference proteome</keyword>
<dbReference type="EMBL" id="JADGKB010000082">
    <property type="protein sequence ID" value="KAJ3254590.1"/>
    <property type="molecule type" value="Genomic_DNA"/>
</dbReference>
<reference evidence="1" key="1">
    <citation type="submission" date="2020-05" db="EMBL/GenBank/DDBJ databases">
        <title>Phylogenomic resolution of chytrid fungi.</title>
        <authorList>
            <person name="Stajich J.E."/>
            <person name="Amses K."/>
            <person name="Simmons R."/>
            <person name="Seto K."/>
            <person name="Myers J."/>
            <person name="Bonds A."/>
            <person name="Quandt C.A."/>
            <person name="Barry K."/>
            <person name="Liu P."/>
            <person name="Grigoriev I."/>
            <person name="Longcore J.E."/>
            <person name="James T.Y."/>
        </authorList>
    </citation>
    <scope>NUCLEOTIDE SEQUENCE</scope>
    <source>
        <strain evidence="1">PLAUS21</strain>
    </source>
</reference>
<evidence type="ECO:0000313" key="2">
    <source>
        <dbReference type="Proteomes" id="UP001210925"/>
    </source>
</evidence>